<dbReference type="Proteomes" id="UP001289615">
    <property type="component" value="Unassembled WGS sequence"/>
</dbReference>
<evidence type="ECO:0000313" key="5">
    <source>
        <dbReference type="Proteomes" id="UP001289615"/>
    </source>
</evidence>
<dbReference type="AlphaFoldDB" id="A0AAJ5UYW6"/>
<name>A0AAJ5UYW6_9BACI</name>
<evidence type="ECO:0000313" key="4">
    <source>
        <dbReference type="Proteomes" id="UP001219585"/>
    </source>
</evidence>
<dbReference type="EMBL" id="CP113527">
    <property type="protein sequence ID" value="WDV09175.1"/>
    <property type="molecule type" value="Genomic_DNA"/>
</dbReference>
<accession>A0AAJ5UYW6</accession>
<proteinExistence type="predicted"/>
<dbReference type="KEGG" id="liu:OU989_19745"/>
<evidence type="ECO:0000256" key="1">
    <source>
        <dbReference type="SAM" id="MobiDB-lite"/>
    </source>
</evidence>
<reference evidence="2 5" key="2">
    <citation type="submission" date="2023-12" db="EMBL/GenBank/DDBJ databases">
        <title>Genome comparison identifies genes involved in endophytic behavior of Lysinibacillus irui and provides insights into its role as a plant-growth promoting bacterium.</title>
        <authorList>
            <person name="Hilario S."/>
            <person name="Matos I."/>
            <person name="Goncalves M.F.M."/>
            <person name="Pardo C.A."/>
            <person name="Santos M.J."/>
        </authorList>
    </citation>
    <scope>NUCLEOTIDE SEQUENCE [LARGE SCALE GENOMIC DNA]</scope>
    <source>
        <strain evidence="2 5">B3</strain>
    </source>
</reference>
<evidence type="ECO:0000313" key="3">
    <source>
        <dbReference type="EMBL" id="WDV09175.1"/>
    </source>
</evidence>
<feature type="region of interest" description="Disordered" evidence="1">
    <location>
        <begin position="34"/>
        <end position="56"/>
    </location>
</feature>
<protein>
    <recommendedName>
        <fullName evidence="6">Uroporphyrinogen-III decarboxylase</fullName>
    </recommendedName>
</protein>
<evidence type="ECO:0008006" key="6">
    <source>
        <dbReference type="Google" id="ProtNLM"/>
    </source>
</evidence>
<dbReference type="EMBL" id="JAXUIA010000007">
    <property type="protein sequence ID" value="MEA0976942.1"/>
    <property type="molecule type" value="Genomic_DNA"/>
</dbReference>
<dbReference type="Proteomes" id="UP001219585">
    <property type="component" value="Chromosome"/>
</dbReference>
<sequence>MDNIKFAQLDPQQLAKINELEKKIGVTLVAYDSSSMPTPGSGAYETNNSTTNNHPS</sequence>
<keyword evidence="5" id="KW-1185">Reference proteome</keyword>
<reference evidence="3" key="1">
    <citation type="submission" date="2022-11" db="EMBL/GenBank/DDBJ databases">
        <title>Lysinibacillus irui.</title>
        <authorList>
            <person name="Akintayo S.O."/>
        </authorList>
    </citation>
    <scope>NUCLEOTIDE SEQUENCE</scope>
    <source>
        <strain evidence="3">IRB4-01</strain>
    </source>
</reference>
<organism evidence="3 4">
    <name type="scientific">Lysinibacillus irui</name>
    <dbReference type="NCBI Taxonomy" id="2998077"/>
    <lineage>
        <taxon>Bacteria</taxon>
        <taxon>Bacillati</taxon>
        <taxon>Bacillota</taxon>
        <taxon>Bacilli</taxon>
        <taxon>Bacillales</taxon>
        <taxon>Bacillaceae</taxon>
        <taxon>Lysinibacillus</taxon>
    </lineage>
</organism>
<evidence type="ECO:0000313" key="2">
    <source>
        <dbReference type="EMBL" id="MEA0976942.1"/>
    </source>
</evidence>
<gene>
    <name evidence="3" type="ORF">OU989_19745</name>
    <name evidence="2" type="ORF">U6C28_11600</name>
</gene>
<dbReference type="RefSeq" id="WP_274797398.1">
    <property type="nucleotide sequence ID" value="NZ_CP113527.1"/>
</dbReference>